<dbReference type="KEGG" id="tzo:THMIRHAT_23220"/>
<dbReference type="Proteomes" id="UP000501466">
    <property type="component" value="Chromosome"/>
</dbReference>
<accession>A0A6F8PR67</accession>
<name>A0A6F8PR67_9GAMM</name>
<dbReference type="EMBL" id="AP021888">
    <property type="protein sequence ID" value="BBP44576.1"/>
    <property type="molecule type" value="Genomic_DNA"/>
</dbReference>
<keyword evidence="2" id="KW-1185">Reference proteome</keyword>
<organism evidence="1 2">
    <name type="scientific">Thiosulfativibrio zosterae</name>
    <dbReference type="NCBI Taxonomy" id="2675053"/>
    <lineage>
        <taxon>Bacteria</taxon>
        <taxon>Pseudomonadati</taxon>
        <taxon>Pseudomonadota</taxon>
        <taxon>Gammaproteobacteria</taxon>
        <taxon>Thiotrichales</taxon>
        <taxon>Piscirickettsiaceae</taxon>
        <taxon>Thiosulfativibrio</taxon>
    </lineage>
</organism>
<gene>
    <name evidence="1" type="ORF">THMIRHAT_23220</name>
</gene>
<proteinExistence type="predicted"/>
<dbReference type="RefSeq" id="WP_173292286.1">
    <property type="nucleotide sequence ID" value="NZ_AP021888.1"/>
</dbReference>
<reference evidence="2" key="1">
    <citation type="submission" date="2019-11" db="EMBL/GenBank/DDBJ databases">
        <title>Isolation and characterization of two novel species in the genus Thiomicrorhabdus.</title>
        <authorList>
            <person name="Mochizuki J."/>
            <person name="Kojima H."/>
            <person name="Fukui M."/>
        </authorList>
    </citation>
    <scope>NUCLEOTIDE SEQUENCE [LARGE SCALE GENOMIC DNA]</scope>
    <source>
        <strain evidence="2">AkT22</strain>
    </source>
</reference>
<sequence length="53" mass="6288">MLRLLNGLFGLFGYEWVLDTTPYEPQASSPRTDEGWDDLYQHNPRYILRKKVS</sequence>
<evidence type="ECO:0000313" key="1">
    <source>
        <dbReference type="EMBL" id="BBP44576.1"/>
    </source>
</evidence>
<evidence type="ECO:0000313" key="2">
    <source>
        <dbReference type="Proteomes" id="UP000501466"/>
    </source>
</evidence>
<dbReference type="AlphaFoldDB" id="A0A6F8PR67"/>
<protein>
    <submittedName>
        <fullName evidence="1">Uncharacterized protein</fullName>
    </submittedName>
</protein>